<accession>A0A4P6JMK3</accession>
<dbReference type="AlphaFoldDB" id="A0A4P6JMK3"/>
<comment type="subcellular location">
    <subcellularLocation>
        <location evidence="1 7">Cell membrane</location>
        <topology evidence="1 7">Multi-pass membrane protein</topology>
    </subcellularLocation>
</comment>
<dbReference type="OrthoDB" id="9807047at2"/>
<sequence>MRKAIMSIKRAGLVSILALFAAAALYPMLFMILTSFRTSVEYLRNPLGWPQTFTYFDNIVAMFNNFDVVHLLLNTIGYIALAATISLSVSIPAAFALAKLRFPLRFFFLMLMVASMVIPGITFILPDYLLMTNLGLVDNFWSVVLLWAATSLPGSIFLLTTLMRGLPNEILDATKVDGANYFHLMTKVVIPISAPGIVTITIFNVTGWWNDLLIPLVFLQTDANKTLTAAIATIAGRYGTDFPLLMSGLLMASLPPVLIYIFLQSYIRKGMVIGAVK</sequence>
<keyword evidence="5 7" id="KW-1133">Transmembrane helix</keyword>
<evidence type="ECO:0000313" key="10">
    <source>
        <dbReference type="Proteomes" id="UP000290365"/>
    </source>
</evidence>
<name>A0A4P6JMK3_KTERU</name>
<dbReference type="GO" id="GO:0005886">
    <property type="term" value="C:plasma membrane"/>
    <property type="evidence" value="ECO:0007669"/>
    <property type="project" value="UniProtKB-SubCell"/>
</dbReference>
<evidence type="ECO:0000259" key="8">
    <source>
        <dbReference type="PROSITE" id="PS50928"/>
    </source>
</evidence>
<protein>
    <submittedName>
        <fullName evidence="9">Carbohydrate ABC transporter permease</fullName>
    </submittedName>
</protein>
<keyword evidence="4 7" id="KW-0812">Transmembrane</keyword>
<organism evidence="9 10">
    <name type="scientific">Ktedonosporobacter rubrisoli</name>
    <dbReference type="NCBI Taxonomy" id="2509675"/>
    <lineage>
        <taxon>Bacteria</taxon>
        <taxon>Bacillati</taxon>
        <taxon>Chloroflexota</taxon>
        <taxon>Ktedonobacteria</taxon>
        <taxon>Ktedonobacterales</taxon>
        <taxon>Ktedonosporobacteraceae</taxon>
        <taxon>Ktedonosporobacter</taxon>
    </lineage>
</organism>
<dbReference type="Gene3D" id="1.10.3720.10">
    <property type="entry name" value="MetI-like"/>
    <property type="match status" value="1"/>
</dbReference>
<feature type="transmembrane region" description="Helical" evidence="7">
    <location>
        <begin position="145"/>
        <end position="167"/>
    </location>
</feature>
<feature type="domain" description="ABC transmembrane type-1" evidence="8">
    <location>
        <begin position="72"/>
        <end position="263"/>
    </location>
</feature>
<feature type="transmembrane region" description="Helical" evidence="7">
    <location>
        <begin position="188"/>
        <end position="209"/>
    </location>
</feature>
<keyword evidence="10" id="KW-1185">Reference proteome</keyword>
<dbReference type="InterPro" id="IPR000515">
    <property type="entry name" value="MetI-like"/>
</dbReference>
<evidence type="ECO:0000256" key="6">
    <source>
        <dbReference type="ARBA" id="ARBA00023136"/>
    </source>
</evidence>
<keyword evidence="3" id="KW-1003">Cell membrane</keyword>
<evidence type="ECO:0000256" key="1">
    <source>
        <dbReference type="ARBA" id="ARBA00004651"/>
    </source>
</evidence>
<dbReference type="PANTHER" id="PTHR43744">
    <property type="entry name" value="ABC TRANSPORTER PERMEASE PROTEIN MG189-RELATED-RELATED"/>
    <property type="match status" value="1"/>
</dbReference>
<dbReference type="InterPro" id="IPR035906">
    <property type="entry name" value="MetI-like_sf"/>
</dbReference>
<keyword evidence="6 7" id="KW-0472">Membrane</keyword>
<dbReference type="PROSITE" id="PS50928">
    <property type="entry name" value="ABC_TM1"/>
    <property type="match status" value="1"/>
</dbReference>
<reference evidence="9 10" key="1">
    <citation type="submission" date="2019-01" db="EMBL/GenBank/DDBJ databases">
        <title>Ktedonosporobacter rubrisoli SCAWS-G2.</title>
        <authorList>
            <person name="Huang Y."/>
            <person name="Yan B."/>
        </authorList>
    </citation>
    <scope>NUCLEOTIDE SEQUENCE [LARGE SCALE GENOMIC DNA]</scope>
    <source>
        <strain evidence="9 10">SCAWS-G2</strain>
    </source>
</reference>
<dbReference type="CDD" id="cd06261">
    <property type="entry name" value="TM_PBP2"/>
    <property type="match status" value="1"/>
</dbReference>
<dbReference type="PANTHER" id="PTHR43744:SF12">
    <property type="entry name" value="ABC TRANSPORTER PERMEASE PROTEIN MG189-RELATED"/>
    <property type="match status" value="1"/>
</dbReference>
<dbReference type="KEGG" id="kbs:EPA93_10820"/>
<gene>
    <name evidence="9" type="ORF">EPA93_10820</name>
</gene>
<evidence type="ECO:0000256" key="7">
    <source>
        <dbReference type="RuleBase" id="RU363032"/>
    </source>
</evidence>
<evidence type="ECO:0000256" key="5">
    <source>
        <dbReference type="ARBA" id="ARBA00022989"/>
    </source>
</evidence>
<feature type="transmembrane region" description="Helical" evidence="7">
    <location>
        <begin position="104"/>
        <end position="125"/>
    </location>
</feature>
<evidence type="ECO:0000256" key="3">
    <source>
        <dbReference type="ARBA" id="ARBA00022475"/>
    </source>
</evidence>
<dbReference type="Pfam" id="PF00528">
    <property type="entry name" value="BPD_transp_1"/>
    <property type="match status" value="1"/>
</dbReference>
<feature type="transmembrane region" description="Helical" evidence="7">
    <location>
        <begin position="76"/>
        <end position="97"/>
    </location>
</feature>
<evidence type="ECO:0000256" key="2">
    <source>
        <dbReference type="ARBA" id="ARBA00022448"/>
    </source>
</evidence>
<keyword evidence="2 7" id="KW-0813">Transport</keyword>
<feature type="transmembrane region" description="Helical" evidence="7">
    <location>
        <begin position="12"/>
        <end position="36"/>
    </location>
</feature>
<dbReference type="Proteomes" id="UP000290365">
    <property type="component" value="Chromosome"/>
</dbReference>
<dbReference type="SUPFAM" id="SSF161098">
    <property type="entry name" value="MetI-like"/>
    <property type="match status" value="1"/>
</dbReference>
<proteinExistence type="inferred from homology"/>
<feature type="transmembrane region" description="Helical" evidence="7">
    <location>
        <begin position="244"/>
        <end position="263"/>
    </location>
</feature>
<evidence type="ECO:0000256" key="4">
    <source>
        <dbReference type="ARBA" id="ARBA00022692"/>
    </source>
</evidence>
<dbReference type="EMBL" id="CP035758">
    <property type="protein sequence ID" value="QBD76475.1"/>
    <property type="molecule type" value="Genomic_DNA"/>
</dbReference>
<comment type="similarity">
    <text evidence="7">Belongs to the binding-protein-dependent transport system permease family.</text>
</comment>
<evidence type="ECO:0000313" key="9">
    <source>
        <dbReference type="EMBL" id="QBD76475.1"/>
    </source>
</evidence>
<dbReference type="GO" id="GO:0055085">
    <property type="term" value="P:transmembrane transport"/>
    <property type="evidence" value="ECO:0007669"/>
    <property type="project" value="InterPro"/>
</dbReference>